<dbReference type="InterPro" id="IPR037923">
    <property type="entry name" value="HTH-like"/>
</dbReference>
<dbReference type="InterPro" id="IPR018062">
    <property type="entry name" value="HTH_AraC-typ_CS"/>
</dbReference>
<name>A0ABS7TJT3_9BACT</name>
<keyword evidence="3" id="KW-0010">Activator</keyword>
<dbReference type="InterPro" id="IPR009057">
    <property type="entry name" value="Homeodomain-like_sf"/>
</dbReference>
<dbReference type="RefSeq" id="WP_224190228.1">
    <property type="nucleotide sequence ID" value="NZ_JAIRAU010000001.1"/>
</dbReference>
<feature type="domain" description="HTH araC/xylS-type" evidence="5">
    <location>
        <begin position="197"/>
        <end position="295"/>
    </location>
</feature>
<dbReference type="PANTHER" id="PTHR46796">
    <property type="entry name" value="HTH-TYPE TRANSCRIPTIONAL ACTIVATOR RHAS-RELATED"/>
    <property type="match status" value="1"/>
</dbReference>
<protein>
    <submittedName>
        <fullName evidence="6">AraC family transcriptional regulator</fullName>
    </submittedName>
</protein>
<sequence length="300" mass="32916">MTRTSQRRPPHVLTLGEMGAGDKRLYVARVQAPMPLPPGPLVSTFFTLFVFTAGSGRGQHLEAIDLRAGDVHLVPEGVEHQPLDIGDLQGWIVGVDPLLLRALGPPWLPGQSRLRGDAVPAPARSLLVRGLLCLRPGPARVGRIEHLLAEMDAELRGRNWGAEIAAHALLALLLTELMRELQEHAPTASPLLGGLVRDALAFIEAHCLEPLSLKDVAAAVGRTPSHLANAIRHETGLTVGDWLREHRMSEARRRLRDTDASVESIASQVGYADATHFIRTFRRAHGMTPREWRERRRAAP</sequence>
<dbReference type="InterPro" id="IPR020449">
    <property type="entry name" value="Tscrpt_reg_AraC-type_HTH"/>
</dbReference>
<keyword evidence="1" id="KW-0805">Transcription regulation</keyword>
<dbReference type="PROSITE" id="PS01124">
    <property type="entry name" value="HTH_ARAC_FAMILY_2"/>
    <property type="match status" value="1"/>
</dbReference>
<dbReference type="PROSITE" id="PS00041">
    <property type="entry name" value="HTH_ARAC_FAMILY_1"/>
    <property type="match status" value="1"/>
</dbReference>
<dbReference type="SMART" id="SM00342">
    <property type="entry name" value="HTH_ARAC"/>
    <property type="match status" value="1"/>
</dbReference>
<evidence type="ECO:0000259" key="5">
    <source>
        <dbReference type="PROSITE" id="PS01124"/>
    </source>
</evidence>
<gene>
    <name evidence="6" type="ORF">K7C98_04365</name>
</gene>
<proteinExistence type="predicted"/>
<evidence type="ECO:0000256" key="1">
    <source>
        <dbReference type="ARBA" id="ARBA00023015"/>
    </source>
</evidence>
<evidence type="ECO:0000256" key="3">
    <source>
        <dbReference type="ARBA" id="ARBA00023159"/>
    </source>
</evidence>
<evidence type="ECO:0000256" key="2">
    <source>
        <dbReference type="ARBA" id="ARBA00023125"/>
    </source>
</evidence>
<dbReference type="Gene3D" id="1.10.10.60">
    <property type="entry name" value="Homeodomain-like"/>
    <property type="match status" value="1"/>
</dbReference>
<accession>A0ABS7TJT3</accession>
<organism evidence="6 7">
    <name type="scientific">Nannocystis pusilla</name>
    <dbReference type="NCBI Taxonomy" id="889268"/>
    <lineage>
        <taxon>Bacteria</taxon>
        <taxon>Pseudomonadati</taxon>
        <taxon>Myxococcota</taxon>
        <taxon>Polyangia</taxon>
        <taxon>Nannocystales</taxon>
        <taxon>Nannocystaceae</taxon>
        <taxon>Nannocystis</taxon>
    </lineage>
</organism>
<keyword evidence="4" id="KW-0804">Transcription</keyword>
<reference evidence="6" key="1">
    <citation type="submission" date="2021-08" db="EMBL/GenBank/DDBJ databases">
        <authorList>
            <person name="Stevens D.C."/>
        </authorList>
    </citation>
    <scope>NUCLEOTIDE SEQUENCE</scope>
    <source>
        <strain evidence="6">DSM 53165</strain>
    </source>
</reference>
<dbReference type="PRINTS" id="PR00032">
    <property type="entry name" value="HTHARAC"/>
</dbReference>
<dbReference type="InterPro" id="IPR050204">
    <property type="entry name" value="AraC_XylS_family_regulators"/>
</dbReference>
<evidence type="ECO:0000256" key="4">
    <source>
        <dbReference type="ARBA" id="ARBA00023163"/>
    </source>
</evidence>
<dbReference type="EMBL" id="JAIRAU010000001">
    <property type="protein sequence ID" value="MBZ5708479.1"/>
    <property type="molecule type" value="Genomic_DNA"/>
</dbReference>
<dbReference type="SUPFAM" id="SSF46689">
    <property type="entry name" value="Homeodomain-like"/>
    <property type="match status" value="2"/>
</dbReference>
<evidence type="ECO:0000313" key="6">
    <source>
        <dbReference type="EMBL" id="MBZ5708479.1"/>
    </source>
</evidence>
<evidence type="ECO:0000313" key="7">
    <source>
        <dbReference type="Proteomes" id="UP001139031"/>
    </source>
</evidence>
<keyword evidence="2" id="KW-0238">DNA-binding</keyword>
<dbReference type="Pfam" id="PF12833">
    <property type="entry name" value="HTH_18"/>
    <property type="match status" value="1"/>
</dbReference>
<comment type="caution">
    <text evidence="6">The sequence shown here is derived from an EMBL/GenBank/DDBJ whole genome shotgun (WGS) entry which is preliminary data.</text>
</comment>
<keyword evidence="7" id="KW-1185">Reference proteome</keyword>
<dbReference type="Proteomes" id="UP001139031">
    <property type="component" value="Unassembled WGS sequence"/>
</dbReference>
<dbReference type="SUPFAM" id="SSF51215">
    <property type="entry name" value="Regulatory protein AraC"/>
    <property type="match status" value="1"/>
</dbReference>
<dbReference type="InterPro" id="IPR018060">
    <property type="entry name" value="HTH_AraC"/>
</dbReference>